<dbReference type="SUPFAM" id="SSF103088">
    <property type="entry name" value="OmpA-like"/>
    <property type="match status" value="1"/>
</dbReference>
<feature type="domain" description="OmpA-like" evidence="10">
    <location>
        <begin position="78"/>
        <end position="195"/>
    </location>
</feature>
<dbReference type="InterPro" id="IPR050330">
    <property type="entry name" value="Bact_OuterMem_StrucFunc"/>
</dbReference>
<dbReference type="InterPro" id="IPR039001">
    <property type="entry name" value="Pal"/>
</dbReference>
<dbReference type="EMBL" id="SRSD01000005">
    <property type="protein sequence ID" value="KAA0891583.1"/>
    <property type="molecule type" value="Genomic_DNA"/>
</dbReference>
<dbReference type="RefSeq" id="WP_149307283.1">
    <property type="nucleotide sequence ID" value="NZ_SRSD01000005.1"/>
</dbReference>
<keyword evidence="1" id="KW-0132">Cell division</keyword>
<dbReference type="OrthoDB" id="9809164at2"/>
<feature type="region of interest" description="Disordered" evidence="9">
    <location>
        <begin position="46"/>
        <end position="79"/>
    </location>
</feature>
<dbReference type="AlphaFoldDB" id="A0A5A9XG64"/>
<evidence type="ECO:0000256" key="2">
    <source>
        <dbReference type="ARBA" id="ARBA00022729"/>
    </source>
</evidence>
<evidence type="ECO:0000313" key="11">
    <source>
        <dbReference type="EMBL" id="KAA0891583.1"/>
    </source>
</evidence>
<comment type="similarity">
    <text evidence="8">Belongs to the Pal lipoprotein family.</text>
</comment>
<comment type="caution">
    <text evidence="11">The sequence shown here is derived from an EMBL/GenBank/DDBJ whole genome shotgun (WGS) entry which is preliminary data.</text>
</comment>
<protein>
    <recommendedName>
        <fullName evidence="8">Peptidoglycan-associated lipoprotein</fullName>
        <shortName evidence="8">PAL</shortName>
    </recommendedName>
</protein>
<sequence length="195" mass="20588">MKPVVGTTMMACCVSVFMIAGCANKEVVKSDEPIVQKTEAAKPAAPAAAKANASGAAQNQAAQKTAEQAKQNAGQSAKATTQQSSFETIYFNFDQSDLSQAARDVLSKNAAAMLKAQPNAKIKIEGNCDDRGSAEYNLALGERRANSALKYLVTMGVSADRLSVVSYGKERPAVAGHDEAAWAKNRRDDFVIATP</sequence>
<dbReference type="GO" id="GO:0009279">
    <property type="term" value="C:cell outer membrane"/>
    <property type="evidence" value="ECO:0007669"/>
    <property type="project" value="UniProtKB-SubCell"/>
</dbReference>
<dbReference type="PRINTS" id="PR01021">
    <property type="entry name" value="OMPADOMAIN"/>
</dbReference>
<evidence type="ECO:0000256" key="5">
    <source>
        <dbReference type="ARBA" id="ARBA00023237"/>
    </source>
</evidence>
<dbReference type="InterPro" id="IPR006664">
    <property type="entry name" value="OMP_bac"/>
</dbReference>
<comment type="subcellular location">
    <subcellularLocation>
        <location evidence="8">Cell outer membrane</location>
        <topology evidence="8">Lipid-anchor</topology>
    </subcellularLocation>
</comment>
<keyword evidence="7" id="KW-0131">Cell cycle</keyword>
<keyword evidence="3 8" id="KW-0472">Membrane</keyword>
<dbReference type="PROSITE" id="PS51257">
    <property type="entry name" value="PROKAR_LIPOPROTEIN"/>
    <property type="match status" value="1"/>
</dbReference>
<evidence type="ECO:0000256" key="3">
    <source>
        <dbReference type="ARBA" id="ARBA00023136"/>
    </source>
</evidence>
<dbReference type="PRINTS" id="PR01023">
    <property type="entry name" value="NAFLGMOTY"/>
</dbReference>
<keyword evidence="12" id="KW-1185">Reference proteome</keyword>
<dbReference type="Pfam" id="PF00691">
    <property type="entry name" value="OmpA"/>
    <property type="match status" value="1"/>
</dbReference>
<proteinExistence type="inferred from homology"/>
<dbReference type="Gene3D" id="3.30.1330.60">
    <property type="entry name" value="OmpA-like domain"/>
    <property type="match status" value="1"/>
</dbReference>
<evidence type="ECO:0000256" key="9">
    <source>
        <dbReference type="SAM" id="MobiDB-lite"/>
    </source>
</evidence>
<keyword evidence="5 8" id="KW-0998">Cell outer membrane</keyword>
<keyword evidence="4 8" id="KW-0564">Palmitate</keyword>
<gene>
    <name evidence="8 11" type="primary">pal</name>
    <name evidence="11" type="ORF">ET418_09020</name>
</gene>
<dbReference type="Proteomes" id="UP000324298">
    <property type="component" value="Unassembled WGS sequence"/>
</dbReference>
<evidence type="ECO:0000256" key="4">
    <source>
        <dbReference type="ARBA" id="ARBA00023139"/>
    </source>
</evidence>
<feature type="compositionally biased region" description="Low complexity" evidence="9">
    <location>
        <begin position="46"/>
        <end position="73"/>
    </location>
</feature>
<keyword evidence="6 8" id="KW-0449">Lipoprotein</keyword>
<dbReference type="PROSITE" id="PS51123">
    <property type="entry name" value="OMPA_2"/>
    <property type="match status" value="1"/>
</dbReference>
<evidence type="ECO:0000313" key="12">
    <source>
        <dbReference type="Proteomes" id="UP000324298"/>
    </source>
</evidence>
<dbReference type="HAMAP" id="MF_02204">
    <property type="entry name" value="Pal"/>
    <property type="match status" value="1"/>
</dbReference>
<dbReference type="PANTHER" id="PTHR30329">
    <property type="entry name" value="STATOR ELEMENT OF FLAGELLAR MOTOR COMPLEX"/>
    <property type="match status" value="1"/>
</dbReference>
<evidence type="ECO:0000256" key="1">
    <source>
        <dbReference type="ARBA" id="ARBA00022618"/>
    </source>
</evidence>
<dbReference type="InterPro" id="IPR036737">
    <property type="entry name" value="OmpA-like_sf"/>
</dbReference>
<dbReference type="GO" id="GO:0051301">
    <property type="term" value="P:cell division"/>
    <property type="evidence" value="ECO:0007669"/>
    <property type="project" value="UniProtKB-KW"/>
</dbReference>
<evidence type="ECO:0000256" key="8">
    <source>
        <dbReference type="HAMAP-Rule" id="MF_02204"/>
    </source>
</evidence>
<evidence type="ECO:0000256" key="6">
    <source>
        <dbReference type="ARBA" id="ARBA00023288"/>
    </source>
</evidence>
<dbReference type="NCBIfam" id="TIGR02802">
    <property type="entry name" value="Pal_lipo"/>
    <property type="match status" value="1"/>
</dbReference>
<accession>A0A5A9XG64</accession>
<reference evidence="11 12" key="1">
    <citation type="submission" date="2019-04" db="EMBL/GenBank/DDBJ databases">
        <title>Geobacter ruber sp. nov., ferric-reducing bacteria isolated from paddy soil.</title>
        <authorList>
            <person name="Xu Z."/>
            <person name="Masuda Y."/>
            <person name="Itoh H."/>
            <person name="Senoo K."/>
        </authorList>
    </citation>
    <scope>NUCLEOTIDE SEQUENCE [LARGE SCALE GENOMIC DNA]</scope>
    <source>
        <strain evidence="11 12">Red88</strain>
    </source>
</reference>
<name>A0A5A9XG64_9BACT</name>
<dbReference type="InterPro" id="IPR014169">
    <property type="entry name" value="Pal_lipo_C"/>
</dbReference>
<evidence type="ECO:0000259" key="10">
    <source>
        <dbReference type="PROSITE" id="PS51123"/>
    </source>
</evidence>
<evidence type="ECO:0000256" key="7">
    <source>
        <dbReference type="ARBA" id="ARBA00023306"/>
    </source>
</evidence>
<organism evidence="11 12">
    <name type="scientific">Oryzomonas rubra</name>
    <dbReference type="NCBI Taxonomy" id="2509454"/>
    <lineage>
        <taxon>Bacteria</taxon>
        <taxon>Pseudomonadati</taxon>
        <taxon>Thermodesulfobacteriota</taxon>
        <taxon>Desulfuromonadia</taxon>
        <taxon>Geobacterales</taxon>
        <taxon>Geobacteraceae</taxon>
        <taxon>Oryzomonas</taxon>
    </lineage>
</organism>
<dbReference type="InterPro" id="IPR006665">
    <property type="entry name" value="OmpA-like"/>
</dbReference>
<dbReference type="CDD" id="cd07185">
    <property type="entry name" value="OmpA_C-like"/>
    <property type="match status" value="1"/>
</dbReference>
<keyword evidence="2 8" id="KW-0732">Signal</keyword>
<dbReference type="PANTHER" id="PTHR30329:SF21">
    <property type="entry name" value="LIPOPROTEIN YIAD-RELATED"/>
    <property type="match status" value="1"/>
</dbReference>